<dbReference type="InterPro" id="IPR036770">
    <property type="entry name" value="Ankyrin_rpt-contain_sf"/>
</dbReference>
<feature type="repeat" description="ANK" evidence="3">
    <location>
        <begin position="834"/>
        <end position="866"/>
    </location>
</feature>
<dbReference type="EMBL" id="MU004289">
    <property type="protein sequence ID" value="KAF2662461.1"/>
    <property type="molecule type" value="Genomic_DNA"/>
</dbReference>
<dbReference type="PRINTS" id="PR01415">
    <property type="entry name" value="ANKYRIN"/>
</dbReference>
<gene>
    <name evidence="5" type="ORF">K491DRAFT_686341</name>
</gene>
<dbReference type="SMART" id="SM00248">
    <property type="entry name" value="ANK"/>
    <property type="match status" value="17"/>
</dbReference>
<feature type="repeat" description="ANK" evidence="3">
    <location>
        <begin position="142"/>
        <end position="174"/>
    </location>
</feature>
<evidence type="ECO:0000313" key="6">
    <source>
        <dbReference type="Proteomes" id="UP000799324"/>
    </source>
</evidence>
<feature type="repeat" description="ANK" evidence="3">
    <location>
        <begin position="900"/>
        <end position="932"/>
    </location>
</feature>
<evidence type="ECO:0000256" key="4">
    <source>
        <dbReference type="SAM" id="MobiDB-lite"/>
    </source>
</evidence>
<feature type="compositionally biased region" description="Basic and acidic residues" evidence="4">
    <location>
        <begin position="1110"/>
        <end position="1122"/>
    </location>
</feature>
<dbReference type="AlphaFoldDB" id="A0A6A6TT26"/>
<feature type="compositionally biased region" description="Low complexity" evidence="4">
    <location>
        <begin position="1006"/>
        <end position="1017"/>
    </location>
</feature>
<name>A0A6A6TT26_9PLEO</name>
<accession>A0A6A6TT26</accession>
<evidence type="ECO:0000256" key="1">
    <source>
        <dbReference type="ARBA" id="ARBA00022737"/>
    </source>
</evidence>
<dbReference type="Proteomes" id="UP000799324">
    <property type="component" value="Unassembled WGS sequence"/>
</dbReference>
<dbReference type="PROSITE" id="PS50088">
    <property type="entry name" value="ANK_REPEAT"/>
    <property type="match status" value="4"/>
</dbReference>
<feature type="region of interest" description="Disordered" evidence="4">
    <location>
        <begin position="989"/>
        <end position="1017"/>
    </location>
</feature>
<keyword evidence="1" id="KW-0677">Repeat</keyword>
<dbReference type="Pfam" id="PF12796">
    <property type="entry name" value="Ank_2"/>
    <property type="match status" value="4"/>
</dbReference>
<evidence type="ECO:0000313" key="5">
    <source>
        <dbReference type="EMBL" id="KAF2662461.1"/>
    </source>
</evidence>
<dbReference type="SUPFAM" id="SSF48403">
    <property type="entry name" value="Ankyrin repeat"/>
    <property type="match status" value="3"/>
</dbReference>
<dbReference type="Gene3D" id="1.25.40.20">
    <property type="entry name" value="Ankyrin repeat-containing domain"/>
    <property type="match status" value="4"/>
</dbReference>
<evidence type="ECO:0000256" key="2">
    <source>
        <dbReference type="ARBA" id="ARBA00023043"/>
    </source>
</evidence>
<evidence type="ECO:0000256" key="3">
    <source>
        <dbReference type="PROSITE-ProRule" id="PRU00023"/>
    </source>
</evidence>
<feature type="region of interest" description="Disordered" evidence="4">
    <location>
        <begin position="1078"/>
        <end position="1126"/>
    </location>
</feature>
<sequence length="1139" mass="123833">MKSLSCVSLSQPQEPSLPAHRLDDSIDTYKDESKITVIGHKGPKIQTIIEVIRCDFARPGRAVPGLEEHGITPSKEWTPLHFAVLHNREAALLHFLRAGQSPDGGPETGDSPILVAVAMGNIEISRIICAAGANVNTATYEKGETPLHIAIKNGRSDMIDLVLSSNPDLNAETKQTRETPLRYAAAKPGCLAVVVSLLKQGANYEAIDHKGQSAAEAAFQASNIHAAVAIINAARGKRNKLRKEKDMLLRYVEKPQNRFSINNELIADIFEAGCDPDSTVLIEAIKRNELKLAEMFLGKGADPDRPTATGIRPIFAALDCAGAQMIGLLAKHNVDVTVRDSEGLSVLQAALDSPSAHDKEAITGIFDALISCKADVQVRYPDGKTLLHHVVSPSLGLAKVALRLLQNGVKVDDRDHVGNTALFVATHSRSCIEVLLKHRADVKTTNNEGLTPLLYSLTSATKEEEPDSEPLIKISDLRKTNKHQSTGLHIAAKKGLLKSIQHFLKYRAETTLVDSKNRTPLLLAVLNQQWHVVPLLATQPGINSWDDNGMTALHHTVTSIPKSPAGWKDIASATAKFCEKGVSRSMRDRGGATPLIGAVKTLPEEGLAVVEILLAEKSKGPRSNCVGHEDHKRRSALFFAATLEKPTFVLALLKSGAPFTFKDWTLANGPIQPVSAAHKRTLKLFAEHEWMGRARTLHRSSGAESTISILPDVLPLQDLDEIVAMGLDPNGLPTPPKTPPGSLLWAILNQTLAQPPLPPRYLQDILKLILQKGGDANAITATGSFIPLQKSDKHQNTRHPLTFLLEHYPAIDIDLITLFINHGANLVTASGAYEGRYPLHSAVQGNRVDVVDEFLIRRAEIDVVNVKQQTPLFIAAEKGFWEVADMLLGKRPTVTSKDVDGNTPLHMACISGSAPIVSSLLRGGAKGSVLNKNNKGQTPRSCLAETASEKDKDKIIKLLKNAEDQEMRAIEQRQKQLEVEAMLEGRDRLRKEREKTQRAASSTHLPSPIASSRPSAIRHLSSSILPPKTTSKSQPMPAPLKSTTALNLTTQQTSSAPAPTPYLVKPLPVPRVDSGVMYAQPASNSSSAEKPLPTPDANMISLSSFDEEQPERGRKRERRLQSQDEFAGWLALSSKLDHL</sequence>
<protein>
    <submittedName>
        <fullName evidence="5">Ankyrin</fullName>
    </submittedName>
</protein>
<dbReference type="OrthoDB" id="195446at2759"/>
<dbReference type="InterPro" id="IPR051165">
    <property type="entry name" value="Multifunctional_ANK_Repeat"/>
</dbReference>
<dbReference type="PANTHER" id="PTHR24123:SF33">
    <property type="entry name" value="PROTEIN HOS4"/>
    <property type="match status" value="1"/>
</dbReference>
<reference evidence="5" key="1">
    <citation type="journal article" date="2020" name="Stud. Mycol.">
        <title>101 Dothideomycetes genomes: a test case for predicting lifestyles and emergence of pathogens.</title>
        <authorList>
            <person name="Haridas S."/>
            <person name="Albert R."/>
            <person name="Binder M."/>
            <person name="Bloem J."/>
            <person name="Labutti K."/>
            <person name="Salamov A."/>
            <person name="Andreopoulos B."/>
            <person name="Baker S."/>
            <person name="Barry K."/>
            <person name="Bills G."/>
            <person name="Bluhm B."/>
            <person name="Cannon C."/>
            <person name="Castanera R."/>
            <person name="Culley D."/>
            <person name="Daum C."/>
            <person name="Ezra D."/>
            <person name="Gonzalez J."/>
            <person name="Henrissat B."/>
            <person name="Kuo A."/>
            <person name="Liang C."/>
            <person name="Lipzen A."/>
            <person name="Lutzoni F."/>
            <person name="Magnuson J."/>
            <person name="Mondo S."/>
            <person name="Nolan M."/>
            <person name="Ohm R."/>
            <person name="Pangilinan J."/>
            <person name="Park H.-J."/>
            <person name="Ramirez L."/>
            <person name="Alfaro M."/>
            <person name="Sun H."/>
            <person name="Tritt A."/>
            <person name="Yoshinaga Y."/>
            <person name="Zwiers L.-H."/>
            <person name="Turgeon B."/>
            <person name="Goodwin S."/>
            <person name="Spatafora J."/>
            <person name="Crous P."/>
            <person name="Grigoriev I."/>
        </authorList>
    </citation>
    <scope>NUCLEOTIDE SEQUENCE</scope>
    <source>
        <strain evidence="5">CBS 122681</strain>
    </source>
</reference>
<feature type="repeat" description="ANK" evidence="3">
    <location>
        <begin position="108"/>
        <end position="140"/>
    </location>
</feature>
<organism evidence="5 6">
    <name type="scientific">Lophiostoma macrostomum CBS 122681</name>
    <dbReference type="NCBI Taxonomy" id="1314788"/>
    <lineage>
        <taxon>Eukaryota</taxon>
        <taxon>Fungi</taxon>
        <taxon>Dikarya</taxon>
        <taxon>Ascomycota</taxon>
        <taxon>Pezizomycotina</taxon>
        <taxon>Dothideomycetes</taxon>
        <taxon>Pleosporomycetidae</taxon>
        <taxon>Pleosporales</taxon>
        <taxon>Lophiostomataceae</taxon>
        <taxon>Lophiostoma</taxon>
    </lineage>
</organism>
<dbReference type="InterPro" id="IPR002110">
    <property type="entry name" value="Ankyrin_rpt"/>
</dbReference>
<dbReference type="PANTHER" id="PTHR24123">
    <property type="entry name" value="ANKYRIN REPEAT-CONTAINING"/>
    <property type="match status" value="1"/>
</dbReference>
<dbReference type="PROSITE" id="PS50297">
    <property type="entry name" value="ANK_REP_REGION"/>
    <property type="match status" value="4"/>
</dbReference>
<keyword evidence="6" id="KW-1185">Reference proteome</keyword>
<dbReference type="Pfam" id="PF00023">
    <property type="entry name" value="Ank"/>
    <property type="match status" value="1"/>
</dbReference>
<proteinExistence type="predicted"/>
<keyword evidence="2 3" id="KW-0040">ANK repeat</keyword>